<evidence type="ECO:0000313" key="1">
    <source>
        <dbReference type="EMBL" id="KAK3794121.1"/>
    </source>
</evidence>
<sequence>MRFDEIRPRQHQTQARDLLTELCGNSSLSPGSSCGEGQSKTELKITGDAILRGVDAALFSYRSSLNTDFMTLDKIFRPANRHSMGPAAEVVRVAVVARTVRHLRAVVTAATTITAASNGVQYSTATAGAP</sequence>
<reference evidence="1" key="1">
    <citation type="journal article" date="2023" name="G3 (Bethesda)">
        <title>A reference genome for the long-term kleptoplast-retaining sea slug Elysia crispata morphotype clarki.</title>
        <authorList>
            <person name="Eastman K.E."/>
            <person name="Pendleton A.L."/>
            <person name="Shaikh M.A."/>
            <person name="Suttiyut T."/>
            <person name="Ogas R."/>
            <person name="Tomko P."/>
            <person name="Gavelis G."/>
            <person name="Widhalm J.R."/>
            <person name="Wisecaver J.H."/>
        </authorList>
    </citation>
    <scope>NUCLEOTIDE SEQUENCE</scope>
    <source>
        <strain evidence="1">ECLA1</strain>
    </source>
</reference>
<name>A0AAE1AVJ9_9GAST</name>
<comment type="caution">
    <text evidence="1">The sequence shown here is derived from an EMBL/GenBank/DDBJ whole genome shotgun (WGS) entry which is preliminary data.</text>
</comment>
<proteinExistence type="predicted"/>
<keyword evidence="2" id="KW-1185">Reference proteome</keyword>
<dbReference type="AlphaFoldDB" id="A0AAE1AVJ9"/>
<organism evidence="1 2">
    <name type="scientific">Elysia crispata</name>
    <name type="common">lettuce slug</name>
    <dbReference type="NCBI Taxonomy" id="231223"/>
    <lineage>
        <taxon>Eukaryota</taxon>
        <taxon>Metazoa</taxon>
        <taxon>Spiralia</taxon>
        <taxon>Lophotrochozoa</taxon>
        <taxon>Mollusca</taxon>
        <taxon>Gastropoda</taxon>
        <taxon>Heterobranchia</taxon>
        <taxon>Euthyneura</taxon>
        <taxon>Panpulmonata</taxon>
        <taxon>Sacoglossa</taxon>
        <taxon>Placobranchoidea</taxon>
        <taxon>Plakobranchidae</taxon>
        <taxon>Elysia</taxon>
    </lineage>
</organism>
<dbReference type="EMBL" id="JAWDGP010001143">
    <property type="protein sequence ID" value="KAK3794121.1"/>
    <property type="molecule type" value="Genomic_DNA"/>
</dbReference>
<evidence type="ECO:0000313" key="2">
    <source>
        <dbReference type="Proteomes" id="UP001283361"/>
    </source>
</evidence>
<gene>
    <name evidence="1" type="ORF">RRG08_042935</name>
</gene>
<dbReference type="Proteomes" id="UP001283361">
    <property type="component" value="Unassembled WGS sequence"/>
</dbReference>
<protein>
    <submittedName>
        <fullName evidence="1">Uncharacterized protein</fullName>
    </submittedName>
</protein>
<accession>A0AAE1AVJ9</accession>